<proteinExistence type="predicted"/>
<protein>
    <submittedName>
        <fullName evidence="1">Uncharacterized protein</fullName>
    </submittedName>
</protein>
<organism evidence="1 2">
    <name type="scientific">Proteus penneri</name>
    <dbReference type="NCBI Taxonomy" id="102862"/>
    <lineage>
        <taxon>Bacteria</taxon>
        <taxon>Pseudomonadati</taxon>
        <taxon>Pseudomonadota</taxon>
        <taxon>Gammaproteobacteria</taxon>
        <taxon>Enterobacterales</taxon>
        <taxon>Morganellaceae</taxon>
        <taxon>Proteus</taxon>
    </lineage>
</organism>
<evidence type="ECO:0000313" key="2">
    <source>
        <dbReference type="Proteomes" id="UP000183920"/>
    </source>
</evidence>
<sequence length="94" mass="11125">MTIDDFHNGKLPMPKLFRVVSVELGVLRSCLGSGYGVIFDCDETVIRKVRRVKSKIGWHWQLVMEHKDQELWDYFIESDRESLNNINYEYGLMK</sequence>
<reference evidence="2" key="1">
    <citation type="submission" date="2015-06" db="EMBL/GenBank/DDBJ databases">
        <authorList>
            <person name="Urmite Genomes"/>
        </authorList>
    </citation>
    <scope>NUCLEOTIDE SEQUENCE [LARGE SCALE GENOMIC DNA]</scope>
    <source>
        <strain evidence="2">CSUR P1867</strain>
    </source>
</reference>
<evidence type="ECO:0000313" key="1">
    <source>
        <dbReference type="EMBL" id="CRL60220.1"/>
    </source>
</evidence>
<gene>
    <name evidence="1" type="ORF">BN1804_00819</name>
</gene>
<dbReference type="EMBL" id="CVRY01000002">
    <property type="protein sequence ID" value="CRL60220.1"/>
    <property type="molecule type" value="Genomic_DNA"/>
</dbReference>
<dbReference type="RefSeq" id="WP_072063080.1">
    <property type="nucleotide sequence ID" value="NZ_CVRY01000002.1"/>
</dbReference>
<accession>A0A0G4Q307</accession>
<dbReference type="AlphaFoldDB" id="A0A0G4Q307"/>
<name>A0A0G4Q307_9GAMM</name>
<dbReference type="Proteomes" id="UP000183920">
    <property type="component" value="Unassembled WGS sequence"/>
</dbReference>